<dbReference type="AlphaFoldDB" id="A0A6A5AZU2"/>
<name>A0A6A5AZU2_APHAT</name>
<dbReference type="Proteomes" id="UP000469452">
    <property type="component" value="Unassembled WGS sequence"/>
</dbReference>
<dbReference type="VEuPathDB" id="FungiDB:H257_08426"/>
<comment type="caution">
    <text evidence="1">The sequence shown here is derived from an EMBL/GenBank/DDBJ whole genome shotgun (WGS) entry which is preliminary data.</text>
</comment>
<gene>
    <name evidence="1" type="ORF">AaE_001049</name>
</gene>
<organism evidence="1 2">
    <name type="scientific">Aphanomyces astaci</name>
    <name type="common">Crayfish plague agent</name>
    <dbReference type="NCBI Taxonomy" id="112090"/>
    <lineage>
        <taxon>Eukaryota</taxon>
        <taxon>Sar</taxon>
        <taxon>Stramenopiles</taxon>
        <taxon>Oomycota</taxon>
        <taxon>Saprolegniomycetes</taxon>
        <taxon>Saprolegniales</taxon>
        <taxon>Verrucalvaceae</taxon>
        <taxon>Aphanomyces</taxon>
    </lineage>
</organism>
<protein>
    <submittedName>
        <fullName evidence="1">Uncharacterized protein</fullName>
    </submittedName>
</protein>
<evidence type="ECO:0000313" key="2">
    <source>
        <dbReference type="Proteomes" id="UP000469452"/>
    </source>
</evidence>
<proteinExistence type="predicted"/>
<sequence>MVKYYLADQLGTFRSAASEDDMNQSLALMCVLLLAADERTEFGASDGATALGDHLIRLCHEQAAERYRWKGSKAFGFNVSEKGLHQLVRFLLVSIVHASLEASMAAQFCSANLPQLLFDEFVVSTENFIAAEDMGPNQDTDSVNATPTTPPSEVSLRILALEGLRNLCYADWPRPQLNNSALDTLWQMFLATSTDSPTSANDNGDQRDGTIAGQLACDILSNLASHAPRASHATKDRVSSLLTLLICTHDAKQSSSTLDGRNLCPQLVAMADLAANLARDTEYSIVLICSLEQLKPRTRANTSSLAFLTQWADNINEDAGLRASLRSLNHNLAWTDVSTKVCVQKLAASTFLERFLHVHANQ</sequence>
<accession>A0A6A5AZU2</accession>
<dbReference type="EMBL" id="VJMI01001938">
    <property type="protein sequence ID" value="KAF0775253.1"/>
    <property type="molecule type" value="Genomic_DNA"/>
</dbReference>
<reference evidence="1 2" key="1">
    <citation type="submission" date="2019-06" db="EMBL/GenBank/DDBJ databases">
        <title>Genomics analysis of Aphanomyces spp. identifies a new class of oomycete effector associated with host adaptation.</title>
        <authorList>
            <person name="Gaulin E."/>
        </authorList>
    </citation>
    <scope>NUCLEOTIDE SEQUENCE [LARGE SCALE GENOMIC DNA]</scope>
    <source>
        <strain evidence="1 2">E</strain>
    </source>
</reference>
<evidence type="ECO:0000313" key="1">
    <source>
        <dbReference type="EMBL" id="KAF0775253.1"/>
    </source>
</evidence>